<keyword evidence="2 5" id="KW-0547">Nucleotide-binding</keyword>
<dbReference type="SUPFAM" id="SSF52540">
    <property type="entry name" value="P-loop containing nucleoside triphosphate hydrolases"/>
    <property type="match status" value="1"/>
</dbReference>
<dbReference type="PANTHER" id="PTHR10695:SF46">
    <property type="entry name" value="BIFUNCTIONAL COENZYME A SYNTHASE-RELATED"/>
    <property type="match status" value="1"/>
</dbReference>
<dbReference type="GO" id="GO:0015937">
    <property type="term" value="P:coenzyme A biosynthetic process"/>
    <property type="evidence" value="ECO:0007669"/>
    <property type="project" value="UniProtKB-UniRule"/>
</dbReference>
<evidence type="ECO:0000256" key="2">
    <source>
        <dbReference type="ARBA" id="ARBA00022741"/>
    </source>
</evidence>
<evidence type="ECO:0000313" key="7">
    <source>
        <dbReference type="EMBL" id="SMF94978.1"/>
    </source>
</evidence>
<keyword evidence="5 7" id="KW-0418">Kinase</keyword>
<dbReference type="HAMAP" id="MF_00376">
    <property type="entry name" value="Dephospho_CoA_kinase"/>
    <property type="match status" value="1"/>
</dbReference>
<keyword evidence="5" id="KW-0963">Cytoplasm</keyword>
<dbReference type="AlphaFoldDB" id="A0A1Y6CWD8"/>
<comment type="similarity">
    <text evidence="1 5">Belongs to the CoaE family.</text>
</comment>
<dbReference type="GO" id="GO:0004140">
    <property type="term" value="F:dephospho-CoA kinase activity"/>
    <property type="evidence" value="ECO:0007669"/>
    <property type="project" value="UniProtKB-UniRule"/>
</dbReference>
<evidence type="ECO:0000256" key="1">
    <source>
        <dbReference type="ARBA" id="ARBA00009018"/>
    </source>
</evidence>
<proteinExistence type="inferred from homology"/>
<gene>
    <name evidence="5" type="primary">coaE</name>
    <name evidence="7" type="ORF">SAMN02949497_2317</name>
</gene>
<evidence type="ECO:0000256" key="4">
    <source>
        <dbReference type="ARBA" id="ARBA00022993"/>
    </source>
</evidence>
<keyword evidence="8" id="KW-1185">Reference proteome</keyword>
<dbReference type="EC" id="2.7.1.24" evidence="5 6"/>
<evidence type="ECO:0000256" key="6">
    <source>
        <dbReference type="NCBIfam" id="TIGR00152"/>
    </source>
</evidence>
<accession>A0A1Y6CWD8</accession>
<comment type="catalytic activity">
    <reaction evidence="5">
        <text>3'-dephospho-CoA + ATP = ADP + CoA + H(+)</text>
        <dbReference type="Rhea" id="RHEA:18245"/>
        <dbReference type="ChEBI" id="CHEBI:15378"/>
        <dbReference type="ChEBI" id="CHEBI:30616"/>
        <dbReference type="ChEBI" id="CHEBI:57287"/>
        <dbReference type="ChEBI" id="CHEBI:57328"/>
        <dbReference type="ChEBI" id="CHEBI:456216"/>
        <dbReference type="EC" id="2.7.1.24"/>
    </reaction>
</comment>
<evidence type="ECO:0000313" key="8">
    <source>
        <dbReference type="Proteomes" id="UP000192923"/>
    </source>
</evidence>
<organism evidence="7 8">
    <name type="scientific">Methylomagnum ishizawai</name>
    <dbReference type="NCBI Taxonomy" id="1760988"/>
    <lineage>
        <taxon>Bacteria</taxon>
        <taxon>Pseudomonadati</taxon>
        <taxon>Pseudomonadota</taxon>
        <taxon>Gammaproteobacteria</taxon>
        <taxon>Methylococcales</taxon>
        <taxon>Methylococcaceae</taxon>
        <taxon>Methylomagnum</taxon>
    </lineage>
</organism>
<keyword evidence="3 5" id="KW-0067">ATP-binding</keyword>
<dbReference type="InterPro" id="IPR027417">
    <property type="entry name" value="P-loop_NTPase"/>
</dbReference>
<dbReference type="OrthoDB" id="9812943at2"/>
<dbReference type="PANTHER" id="PTHR10695">
    <property type="entry name" value="DEPHOSPHO-COA KINASE-RELATED"/>
    <property type="match status" value="1"/>
</dbReference>
<dbReference type="UniPathway" id="UPA00241">
    <property type="reaction ID" value="UER00356"/>
</dbReference>
<reference evidence="7 8" key="1">
    <citation type="submission" date="2016-12" db="EMBL/GenBank/DDBJ databases">
        <authorList>
            <person name="Song W.-J."/>
            <person name="Kurnit D.M."/>
        </authorList>
    </citation>
    <scope>NUCLEOTIDE SEQUENCE [LARGE SCALE GENOMIC DNA]</scope>
    <source>
        <strain evidence="7 8">175</strain>
    </source>
</reference>
<comment type="subcellular location">
    <subcellularLocation>
        <location evidence="5">Cytoplasm</location>
    </subcellularLocation>
</comment>
<dbReference type="Pfam" id="PF01121">
    <property type="entry name" value="CoaE"/>
    <property type="match status" value="1"/>
</dbReference>
<dbReference type="EMBL" id="FXAM01000001">
    <property type="protein sequence ID" value="SMF94978.1"/>
    <property type="molecule type" value="Genomic_DNA"/>
</dbReference>
<dbReference type="GO" id="GO:0005737">
    <property type="term" value="C:cytoplasm"/>
    <property type="evidence" value="ECO:0007669"/>
    <property type="project" value="UniProtKB-SubCell"/>
</dbReference>
<keyword evidence="4 5" id="KW-0173">Coenzyme A biosynthesis</keyword>
<dbReference type="InterPro" id="IPR001977">
    <property type="entry name" value="Depp_CoAkinase"/>
</dbReference>
<dbReference type="Proteomes" id="UP000192923">
    <property type="component" value="Unassembled WGS sequence"/>
</dbReference>
<dbReference type="Gene3D" id="3.40.50.300">
    <property type="entry name" value="P-loop containing nucleotide triphosphate hydrolases"/>
    <property type="match status" value="1"/>
</dbReference>
<keyword evidence="5" id="KW-0808">Transferase</keyword>
<comment type="function">
    <text evidence="5">Catalyzes the phosphorylation of the 3'-hydroxyl group of dephosphocoenzyme A to form coenzyme A.</text>
</comment>
<evidence type="ECO:0000256" key="5">
    <source>
        <dbReference type="HAMAP-Rule" id="MF_00376"/>
    </source>
</evidence>
<dbReference type="RefSeq" id="WP_085212817.1">
    <property type="nucleotide sequence ID" value="NZ_FXAM01000001.1"/>
</dbReference>
<dbReference type="GO" id="GO:0005524">
    <property type="term" value="F:ATP binding"/>
    <property type="evidence" value="ECO:0007669"/>
    <property type="project" value="UniProtKB-UniRule"/>
</dbReference>
<dbReference type="PROSITE" id="PS51219">
    <property type="entry name" value="DPCK"/>
    <property type="match status" value="1"/>
</dbReference>
<comment type="pathway">
    <text evidence="5">Cofactor biosynthesis; coenzyme A biosynthesis; CoA from (R)-pantothenate: step 5/5.</text>
</comment>
<dbReference type="NCBIfam" id="TIGR00152">
    <property type="entry name" value="dephospho-CoA kinase"/>
    <property type="match status" value="1"/>
</dbReference>
<feature type="binding site" evidence="5">
    <location>
        <begin position="11"/>
        <end position="16"/>
    </location>
    <ligand>
        <name>ATP</name>
        <dbReference type="ChEBI" id="CHEBI:30616"/>
    </ligand>
</feature>
<evidence type="ECO:0000256" key="3">
    <source>
        <dbReference type="ARBA" id="ARBA00022840"/>
    </source>
</evidence>
<protein>
    <recommendedName>
        <fullName evidence="5 6">Dephospho-CoA kinase</fullName>
        <ecNumber evidence="5 6">2.7.1.24</ecNumber>
    </recommendedName>
    <alternativeName>
        <fullName evidence="5">Dephosphocoenzyme A kinase</fullName>
    </alternativeName>
</protein>
<dbReference type="STRING" id="1760988.SAMN02949497_2317"/>
<name>A0A1Y6CWD8_9GAMM</name>
<dbReference type="CDD" id="cd02022">
    <property type="entry name" value="DPCK"/>
    <property type="match status" value="1"/>
</dbReference>
<sequence length="207" mass="22395">MFKVGLTGGIGSGKTTVAELFAAKGVPVLDADRVARDLVEPGQPALAAIAGRFGPDILKAGCLDRERLRRIVFADPAERRWLEALLHPRVYAELERRMAALATPYCLLVVPLLLETGRRGLVDRLLVVDCPVGLQRQRLQTRDGIDAAQANRMLSAQIDRPQRQAAADDILENTGTVADLAGPVERLHRLYLALASDSRPGNAAPPP</sequence>